<evidence type="ECO:0000256" key="2">
    <source>
        <dbReference type="SAM" id="MobiDB-lite"/>
    </source>
</evidence>
<keyword evidence="4" id="KW-1185">Reference proteome</keyword>
<reference evidence="3 4" key="1">
    <citation type="submission" date="2023-03" db="EMBL/GenBank/DDBJ databases">
        <title>Genome sequence of Lichtheimia ornata CBS 291.66.</title>
        <authorList>
            <person name="Mohabir J.T."/>
            <person name="Shea T.P."/>
            <person name="Kurbessoian T."/>
            <person name="Berby B."/>
            <person name="Fontaine J."/>
            <person name="Livny J."/>
            <person name="Gnirke A."/>
            <person name="Stajich J.E."/>
            <person name="Cuomo C.A."/>
        </authorList>
    </citation>
    <scope>NUCLEOTIDE SEQUENCE [LARGE SCALE GENOMIC DNA]</scope>
    <source>
        <strain evidence="3">CBS 291.66</strain>
    </source>
</reference>
<accession>A0AAD8DIJ9</accession>
<organism evidence="3 4">
    <name type="scientific">Lichtheimia ornata</name>
    <dbReference type="NCBI Taxonomy" id="688661"/>
    <lineage>
        <taxon>Eukaryota</taxon>
        <taxon>Fungi</taxon>
        <taxon>Fungi incertae sedis</taxon>
        <taxon>Mucoromycota</taxon>
        <taxon>Mucoromycotina</taxon>
        <taxon>Mucoromycetes</taxon>
        <taxon>Mucorales</taxon>
        <taxon>Lichtheimiaceae</taxon>
        <taxon>Lichtheimia</taxon>
    </lineage>
</organism>
<feature type="region of interest" description="Disordered" evidence="2">
    <location>
        <begin position="343"/>
        <end position="429"/>
    </location>
</feature>
<feature type="region of interest" description="Disordered" evidence="2">
    <location>
        <begin position="299"/>
        <end position="324"/>
    </location>
</feature>
<gene>
    <name evidence="3" type="ORF">O0I10_000630</name>
</gene>
<feature type="compositionally biased region" description="Low complexity" evidence="2">
    <location>
        <begin position="362"/>
        <end position="375"/>
    </location>
</feature>
<dbReference type="Gene3D" id="1.10.287.1490">
    <property type="match status" value="1"/>
</dbReference>
<evidence type="ECO:0000313" key="4">
    <source>
        <dbReference type="Proteomes" id="UP001234581"/>
    </source>
</evidence>
<protein>
    <submittedName>
        <fullName evidence="3">Uncharacterized protein</fullName>
    </submittedName>
</protein>
<comment type="caution">
    <text evidence="3">The sequence shown here is derived from an EMBL/GenBank/DDBJ whole genome shotgun (WGS) entry which is preliminary data.</text>
</comment>
<dbReference type="GeneID" id="83208052"/>
<feature type="compositionally biased region" description="Basic and acidic residues" evidence="2">
    <location>
        <begin position="418"/>
        <end position="429"/>
    </location>
</feature>
<keyword evidence="1" id="KW-0175">Coiled coil</keyword>
<dbReference type="RefSeq" id="XP_058348303.1">
    <property type="nucleotide sequence ID" value="XM_058480739.1"/>
</dbReference>
<feature type="region of interest" description="Disordered" evidence="2">
    <location>
        <begin position="1"/>
        <end position="46"/>
    </location>
</feature>
<dbReference type="EMBL" id="JARTCD010000002">
    <property type="protein sequence ID" value="KAJ8663391.1"/>
    <property type="molecule type" value="Genomic_DNA"/>
</dbReference>
<proteinExistence type="predicted"/>
<dbReference type="SUPFAM" id="SSF57997">
    <property type="entry name" value="Tropomyosin"/>
    <property type="match status" value="1"/>
</dbReference>
<name>A0AAD8DIJ9_9FUNG</name>
<dbReference type="Proteomes" id="UP001234581">
    <property type="component" value="Unassembled WGS sequence"/>
</dbReference>
<feature type="coiled-coil region" evidence="1">
    <location>
        <begin position="102"/>
        <end position="157"/>
    </location>
</feature>
<feature type="compositionally biased region" description="Pro residues" evidence="2">
    <location>
        <begin position="376"/>
        <end position="385"/>
    </location>
</feature>
<feature type="compositionally biased region" description="Polar residues" evidence="2">
    <location>
        <begin position="21"/>
        <end position="30"/>
    </location>
</feature>
<feature type="compositionally biased region" description="Polar residues" evidence="2">
    <location>
        <begin position="305"/>
        <end position="324"/>
    </location>
</feature>
<feature type="compositionally biased region" description="Basic residues" evidence="2">
    <location>
        <begin position="37"/>
        <end position="46"/>
    </location>
</feature>
<evidence type="ECO:0000313" key="3">
    <source>
        <dbReference type="EMBL" id="KAJ8663391.1"/>
    </source>
</evidence>
<sequence length="429" mass="48444">MNFPETQIALGGSKSSHRASKTNVTRQANGDSDGIRRLHGKAHSTHHNIESVEYTMHEDNRIAHSQREHYIKPSYSMPLRSSSSSYNRPLSLPPTVLDDQEHENLMRDVEQAKQELHRFRSEMEGLAKQIDGMALDLKDSKDRVSNYTQKLVEIEHDLTTTQEVNVDLQVLLENAVRTQKESDGKTTHVIRHMHSNLANIVYENSQLQERLESIEQHQQKHHGTASNVGEKMREYANMLEQAQDTLHVLKTHRPSSRPVVRSRDDIIRALSIQDGYGSRRASEVSSVYMTEDEEVLSIASRKQSESTAITAPSPTPSEQLARSRSISPDILELYRHRIIRKRPSLPDGLSSPPPQSTSIHFPTSTSSQQQPSSSPNHPPHQPPAPSEHRTRSPQQGLHMLFKNQGGHGLGLSSLTKDLNVDRSRSFIKK</sequence>
<dbReference type="AlphaFoldDB" id="A0AAD8DIJ9"/>
<evidence type="ECO:0000256" key="1">
    <source>
        <dbReference type="SAM" id="Coils"/>
    </source>
</evidence>